<dbReference type="WBParaSite" id="NBR_0002148101-mRNA-1">
    <property type="protein sequence ID" value="NBR_0002148101-mRNA-1"/>
    <property type="gene ID" value="NBR_0002148101"/>
</dbReference>
<keyword evidence="5" id="KW-0406">Ion transport</keyword>
<evidence type="ECO:0000256" key="7">
    <source>
        <dbReference type="ARBA" id="ARBA00023303"/>
    </source>
</evidence>
<organism evidence="10">
    <name type="scientific">Nippostrongylus brasiliensis</name>
    <name type="common">Rat hookworm</name>
    <dbReference type="NCBI Taxonomy" id="27835"/>
    <lineage>
        <taxon>Eukaryota</taxon>
        <taxon>Metazoa</taxon>
        <taxon>Ecdysozoa</taxon>
        <taxon>Nematoda</taxon>
        <taxon>Chromadorea</taxon>
        <taxon>Rhabditida</taxon>
        <taxon>Rhabditina</taxon>
        <taxon>Rhabditomorpha</taxon>
        <taxon>Strongyloidea</taxon>
        <taxon>Heligmosomidae</taxon>
        <taxon>Nippostrongylus</taxon>
    </lineage>
</organism>
<keyword evidence="3 8" id="KW-0812">Transmembrane</keyword>
<dbReference type="PANTHER" id="PTHR11003">
    <property type="entry name" value="POTASSIUM CHANNEL, SUBFAMILY K"/>
    <property type="match status" value="1"/>
</dbReference>
<proteinExistence type="predicted"/>
<dbReference type="InterPro" id="IPR003280">
    <property type="entry name" value="2pore_dom_K_chnl"/>
</dbReference>
<feature type="transmembrane region" description="Helical" evidence="8">
    <location>
        <begin position="12"/>
        <end position="35"/>
    </location>
</feature>
<sequence length="144" mass="17541">LQAKYYYDRYNCRYFAPFILLFLYSLLGAWIFYLVEYENEKEMKVKELMDLERLRRQSFLRFVDLFRHKRHNERQNRSRELLLWYEKELEKVKLPEALEWDMWGALFYVGTIFTTIGYGNIVPRTIMGRALSVVYAIIGRPSSL</sequence>
<reference evidence="10" key="1">
    <citation type="submission" date="2017-02" db="UniProtKB">
        <authorList>
            <consortium name="WormBaseParasite"/>
        </authorList>
    </citation>
    <scope>IDENTIFICATION</scope>
</reference>
<evidence type="ECO:0000256" key="3">
    <source>
        <dbReference type="ARBA" id="ARBA00022692"/>
    </source>
</evidence>
<evidence type="ECO:0000256" key="2">
    <source>
        <dbReference type="ARBA" id="ARBA00022448"/>
    </source>
</evidence>
<dbReference type="AlphaFoldDB" id="A0A0N4YW59"/>
<protein>
    <submittedName>
        <fullName evidence="10">Ion_trans_2 domain-containing protein</fullName>
    </submittedName>
</protein>
<keyword evidence="6 8" id="KW-0472">Membrane</keyword>
<dbReference type="Pfam" id="PF07885">
    <property type="entry name" value="Ion_trans_2"/>
    <property type="match status" value="1"/>
</dbReference>
<dbReference type="GO" id="GO:0022841">
    <property type="term" value="F:potassium ion leak channel activity"/>
    <property type="evidence" value="ECO:0007669"/>
    <property type="project" value="TreeGrafter"/>
</dbReference>
<dbReference type="GO" id="GO:0030322">
    <property type="term" value="P:stabilization of membrane potential"/>
    <property type="evidence" value="ECO:0007669"/>
    <property type="project" value="TreeGrafter"/>
</dbReference>
<dbReference type="Gene3D" id="1.10.287.70">
    <property type="match status" value="1"/>
</dbReference>
<evidence type="ECO:0000256" key="5">
    <source>
        <dbReference type="ARBA" id="ARBA00023065"/>
    </source>
</evidence>
<accession>A0A0N4YW59</accession>
<feature type="transmembrane region" description="Helical" evidence="8">
    <location>
        <begin position="102"/>
        <end position="121"/>
    </location>
</feature>
<dbReference type="SUPFAM" id="SSF81324">
    <property type="entry name" value="Voltage-gated potassium channels"/>
    <property type="match status" value="1"/>
</dbReference>
<dbReference type="GO" id="GO:0015271">
    <property type="term" value="F:outward rectifier potassium channel activity"/>
    <property type="evidence" value="ECO:0007669"/>
    <property type="project" value="TreeGrafter"/>
</dbReference>
<dbReference type="GO" id="GO:0005886">
    <property type="term" value="C:plasma membrane"/>
    <property type="evidence" value="ECO:0007669"/>
    <property type="project" value="TreeGrafter"/>
</dbReference>
<keyword evidence="7" id="KW-0407">Ion channel</keyword>
<evidence type="ECO:0000256" key="1">
    <source>
        <dbReference type="ARBA" id="ARBA00004141"/>
    </source>
</evidence>
<evidence type="ECO:0000313" key="10">
    <source>
        <dbReference type="WBParaSite" id="NBR_0002148101-mRNA-1"/>
    </source>
</evidence>
<comment type="subcellular location">
    <subcellularLocation>
        <location evidence="1">Membrane</location>
        <topology evidence="1">Multi-pass membrane protein</topology>
    </subcellularLocation>
</comment>
<evidence type="ECO:0000259" key="9">
    <source>
        <dbReference type="Pfam" id="PF07885"/>
    </source>
</evidence>
<feature type="domain" description="Potassium channel" evidence="9">
    <location>
        <begin position="99"/>
        <end position="140"/>
    </location>
</feature>
<keyword evidence="4 8" id="KW-1133">Transmembrane helix</keyword>
<evidence type="ECO:0000256" key="6">
    <source>
        <dbReference type="ARBA" id="ARBA00023136"/>
    </source>
</evidence>
<keyword evidence="2" id="KW-0813">Transport</keyword>
<name>A0A0N4YW59_NIPBR</name>
<dbReference type="InterPro" id="IPR013099">
    <property type="entry name" value="K_chnl_dom"/>
</dbReference>
<dbReference type="PANTHER" id="PTHR11003:SF86">
    <property type="entry name" value="POTASSIUM CHANNEL DOMAIN-CONTAINING PROTEIN"/>
    <property type="match status" value="1"/>
</dbReference>
<evidence type="ECO:0000256" key="8">
    <source>
        <dbReference type="SAM" id="Phobius"/>
    </source>
</evidence>
<evidence type="ECO:0000256" key="4">
    <source>
        <dbReference type="ARBA" id="ARBA00022989"/>
    </source>
</evidence>
<dbReference type="OMA" id="ENPPTWD"/>